<gene>
    <name evidence="2" type="ORF">PAXRUDRAFT_22882</name>
</gene>
<keyword evidence="3" id="KW-1185">Reference proteome</keyword>
<dbReference type="HOGENOM" id="CLU_2868360_0_0_1"/>
<evidence type="ECO:0000313" key="2">
    <source>
        <dbReference type="EMBL" id="KIK71752.1"/>
    </source>
</evidence>
<dbReference type="InParanoid" id="A0A0D0BJC7"/>
<proteinExistence type="predicted"/>
<protein>
    <submittedName>
        <fullName evidence="2">Uncharacterized protein</fullName>
    </submittedName>
</protein>
<reference evidence="3" key="2">
    <citation type="submission" date="2015-01" db="EMBL/GenBank/DDBJ databases">
        <title>Evolutionary Origins and Diversification of the Mycorrhizal Mutualists.</title>
        <authorList>
            <consortium name="DOE Joint Genome Institute"/>
            <consortium name="Mycorrhizal Genomics Consortium"/>
            <person name="Kohler A."/>
            <person name="Kuo A."/>
            <person name="Nagy L.G."/>
            <person name="Floudas D."/>
            <person name="Copeland A."/>
            <person name="Barry K.W."/>
            <person name="Cichocki N."/>
            <person name="Veneault-Fourrey C."/>
            <person name="LaButti K."/>
            <person name="Lindquist E.A."/>
            <person name="Lipzen A."/>
            <person name="Lundell T."/>
            <person name="Morin E."/>
            <person name="Murat C."/>
            <person name="Riley R."/>
            <person name="Ohm R."/>
            <person name="Sun H."/>
            <person name="Tunlid A."/>
            <person name="Henrissat B."/>
            <person name="Grigoriev I.V."/>
            <person name="Hibbett D.S."/>
            <person name="Martin F."/>
        </authorList>
    </citation>
    <scope>NUCLEOTIDE SEQUENCE [LARGE SCALE GENOMIC DNA]</scope>
    <source>
        <strain evidence="3">Ve08.2h10</strain>
    </source>
</reference>
<dbReference type="EMBL" id="KN831711">
    <property type="protein sequence ID" value="KIK71752.1"/>
    <property type="molecule type" value="Genomic_DNA"/>
</dbReference>
<reference evidence="2 3" key="1">
    <citation type="submission" date="2014-04" db="EMBL/GenBank/DDBJ databases">
        <authorList>
            <consortium name="DOE Joint Genome Institute"/>
            <person name="Kuo A."/>
            <person name="Kohler A."/>
            <person name="Jargeat P."/>
            <person name="Nagy L.G."/>
            <person name="Floudas D."/>
            <person name="Copeland A."/>
            <person name="Barry K.W."/>
            <person name="Cichocki N."/>
            <person name="Veneault-Fourrey C."/>
            <person name="LaButti K."/>
            <person name="Lindquist E.A."/>
            <person name="Lipzen A."/>
            <person name="Lundell T."/>
            <person name="Morin E."/>
            <person name="Murat C."/>
            <person name="Sun H."/>
            <person name="Tunlid A."/>
            <person name="Henrissat B."/>
            <person name="Grigoriev I.V."/>
            <person name="Hibbett D.S."/>
            <person name="Martin F."/>
            <person name="Nordberg H.P."/>
            <person name="Cantor M.N."/>
            <person name="Hua S.X."/>
        </authorList>
    </citation>
    <scope>NUCLEOTIDE SEQUENCE [LARGE SCALE GENOMIC DNA]</scope>
    <source>
        <strain evidence="2 3">Ve08.2h10</strain>
    </source>
</reference>
<feature type="region of interest" description="Disordered" evidence="1">
    <location>
        <begin position="44"/>
        <end position="64"/>
    </location>
</feature>
<dbReference type="AlphaFoldDB" id="A0A0D0BJC7"/>
<evidence type="ECO:0000256" key="1">
    <source>
        <dbReference type="SAM" id="MobiDB-lite"/>
    </source>
</evidence>
<organism evidence="2 3">
    <name type="scientific">Paxillus rubicundulus Ve08.2h10</name>
    <dbReference type="NCBI Taxonomy" id="930991"/>
    <lineage>
        <taxon>Eukaryota</taxon>
        <taxon>Fungi</taxon>
        <taxon>Dikarya</taxon>
        <taxon>Basidiomycota</taxon>
        <taxon>Agaricomycotina</taxon>
        <taxon>Agaricomycetes</taxon>
        <taxon>Agaricomycetidae</taxon>
        <taxon>Boletales</taxon>
        <taxon>Paxilineae</taxon>
        <taxon>Paxillaceae</taxon>
        <taxon>Paxillus</taxon>
    </lineage>
</organism>
<sequence>MPVTTRATNKVSNAARTQKAKKLQKSQDDTINKIAELENELLTTAENQARSAQKPRGPSVPKKP</sequence>
<accession>A0A0D0BJC7</accession>
<evidence type="ECO:0000313" key="3">
    <source>
        <dbReference type="Proteomes" id="UP000054538"/>
    </source>
</evidence>
<dbReference type="Proteomes" id="UP000054538">
    <property type="component" value="Unassembled WGS sequence"/>
</dbReference>
<name>A0A0D0BJC7_9AGAM</name>
<feature type="region of interest" description="Disordered" evidence="1">
    <location>
        <begin position="1"/>
        <end position="27"/>
    </location>
</feature>
<feature type="compositionally biased region" description="Polar residues" evidence="1">
    <location>
        <begin position="1"/>
        <end position="16"/>
    </location>
</feature>